<comment type="caution">
    <text evidence="2">The sequence shown here is derived from an EMBL/GenBank/DDBJ whole genome shotgun (WGS) entry which is preliminary data.</text>
</comment>
<feature type="compositionally biased region" description="Acidic residues" evidence="1">
    <location>
        <begin position="121"/>
        <end position="135"/>
    </location>
</feature>
<feature type="region of interest" description="Disordered" evidence="1">
    <location>
        <begin position="114"/>
        <end position="181"/>
    </location>
</feature>
<accession>A0AAD6WKP0</accession>
<evidence type="ECO:0000313" key="2">
    <source>
        <dbReference type="EMBL" id="KAJ7017363.1"/>
    </source>
</evidence>
<keyword evidence="3" id="KW-1185">Reference proteome</keyword>
<feature type="compositionally biased region" description="Acidic residues" evidence="1">
    <location>
        <begin position="142"/>
        <end position="158"/>
    </location>
</feature>
<reference evidence="2" key="1">
    <citation type="submission" date="2023-03" db="EMBL/GenBank/DDBJ databases">
        <title>Massive genome expansion in bonnet fungi (Mycena s.s.) driven by repeated elements and novel gene families across ecological guilds.</title>
        <authorList>
            <consortium name="Lawrence Berkeley National Laboratory"/>
            <person name="Harder C.B."/>
            <person name="Miyauchi S."/>
            <person name="Viragh M."/>
            <person name="Kuo A."/>
            <person name="Thoen E."/>
            <person name="Andreopoulos B."/>
            <person name="Lu D."/>
            <person name="Skrede I."/>
            <person name="Drula E."/>
            <person name="Henrissat B."/>
            <person name="Morin E."/>
            <person name="Kohler A."/>
            <person name="Barry K."/>
            <person name="LaButti K."/>
            <person name="Morin E."/>
            <person name="Salamov A."/>
            <person name="Lipzen A."/>
            <person name="Mereny Z."/>
            <person name="Hegedus B."/>
            <person name="Baldrian P."/>
            <person name="Stursova M."/>
            <person name="Weitz H."/>
            <person name="Taylor A."/>
            <person name="Grigoriev I.V."/>
            <person name="Nagy L.G."/>
            <person name="Martin F."/>
            <person name="Kauserud H."/>
        </authorList>
    </citation>
    <scope>NUCLEOTIDE SEQUENCE</scope>
    <source>
        <strain evidence="2">CBHHK200</strain>
    </source>
</reference>
<evidence type="ECO:0000256" key="1">
    <source>
        <dbReference type="SAM" id="MobiDB-lite"/>
    </source>
</evidence>
<organism evidence="2 3">
    <name type="scientific">Mycena alexandri</name>
    <dbReference type="NCBI Taxonomy" id="1745969"/>
    <lineage>
        <taxon>Eukaryota</taxon>
        <taxon>Fungi</taxon>
        <taxon>Dikarya</taxon>
        <taxon>Basidiomycota</taxon>
        <taxon>Agaricomycotina</taxon>
        <taxon>Agaricomycetes</taxon>
        <taxon>Agaricomycetidae</taxon>
        <taxon>Agaricales</taxon>
        <taxon>Marasmiineae</taxon>
        <taxon>Mycenaceae</taxon>
        <taxon>Mycena</taxon>
    </lineage>
</organism>
<protein>
    <submittedName>
        <fullName evidence="2">Uncharacterized protein</fullName>
    </submittedName>
</protein>
<gene>
    <name evidence="2" type="ORF">C8F04DRAFT_1279600</name>
</gene>
<proteinExistence type="predicted"/>
<dbReference type="Proteomes" id="UP001218188">
    <property type="component" value="Unassembled WGS sequence"/>
</dbReference>
<sequence>MSWIWLADGSVADADRNPAMNEALRIEWAKTRALGLRNTEEWESKKVHGAETRADLLNDARQCEGHDAYATRQARILRSLALDFELKWVGMAALIAAGRAEVAAVEAEAVAEAAAEAADKGDEDGEEGDGADEGDGEGKDSEEGDGADEGDDKDEGSEEGQPTESSLVVVGHDEQQQLAAT</sequence>
<dbReference type="AlphaFoldDB" id="A0AAD6WKP0"/>
<dbReference type="EMBL" id="JARJCM010000414">
    <property type="protein sequence ID" value="KAJ7017363.1"/>
    <property type="molecule type" value="Genomic_DNA"/>
</dbReference>
<evidence type="ECO:0000313" key="3">
    <source>
        <dbReference type="Proteomes" id="UP001218188"/>
    </source>
</evidence>
<name>A0AAD6WKP0_9AGAR</name>